<dbReference type="PROSITE" id="PS51257">
    <property type="entry name" value="PROKAR_LIPOPROTEIN"/>
    <property type="match status" value="1"/>
</dbReference>
<evidence type="ECO:0000313" key="1">
    <source>
        <dbReference type="EMBL" id="CRK44212.1"/>
    </source>
</evidence>
<dbReference type="AlphaFoldDB" id="A0A0G4NCL8"/>
<evidence type="ECO:0000313" key="2">
    <source>
        <dbReference type="Proteomes" id="UP000045706"/>
    </source>
</evidence>
<reference evidence="2" key="1">
    <citation type="submission" date="2015-05" db="EMBL/GenBank/DDBJ databases">
        <authorList>
            <person name="Fogelqvist Johan"/>
        </authorList>
    </citation>
    <scope>NUCLEOTIDE SEQUENCE [LARGE SCALE GENOMIC DNA]</scope>
</reference>
<proteinExistence type="predicted"/>
<gene>
    <name evidence="1" type="ORF">BN1723_000898</name>
</gene>
<dbReference type="EMBL" id="CVQI01033939">
    <property type="protein sequence ID" value="CRK44212.1"/>
    <property type="molecule type" value="Genomic_DNA"/>
</dbReference>
<sequence length="63" mass="6974">MATGRVFCVALPFILSTGSLVLLLAACFGSVTHKDVYIFRIDTTELTINLDEFNVVSAQYPKY</sequence>
<protein>
    <submittedName>
        <fullName evidence="1">Uncharacterized protein</fullName>
    </submittedName>
</protein>
<organism evidence="1 2">
    <name type="scientific">Verticillium longisporum</name>
    <name type="common">Verticillium dahliae var. longisporum</name>
    <dbReference type="NCBI Taxonomy" id="100787"/>
    <lineage>
        <taxon>Eukaryota</taxon>
        <taxon>Fungi</taxon>
        <taxon>Dikarya</taxon>
        <taxon>Ascomycota</taxon>
        <taxon>Pezizomycotina</taxon>
        <taxon>Sordariomycetes</taxon>
        <taxon>Hypocreomycetidae</taxon>
        <taxon>Glomerellales</taxon>
        <taxon>Plectosphaerellaceae</taxon>
        <taxon>Verticillium</taxon>
    </lineage>
</organism>
<name>A0A0G4NCL8_VERLO</name>
<accession>A0A0G4NCL8</accession>
<dbReference type="Proteomes" id="UP000045706">
    <property type="component" value="Unassembled WGS sequence"/>
</dbReference>